<name>A0A4Z2HZZ1_9TELE</name>
<sequence length="118" mass="13370">MKRESEEPGDSALKMVERKKRRGSEAVWDRELAGGKQRSPDVLLPSLIIQLFMAILRHFQIVSLLTLNYFCSPTISSFPSRFAWPPSARGAPERINPSAVGTQNFKHQHIADFRVYAS</sequence>
<accession>A0A4Z2HZZ1</accession>
<evidence type="ECO:0000313" key="3">
    <source>
        <dbReference type="Proteomes" id="UP000314294"/>
    </source>
</evidence>
<dbReference type="AlphaFoldDB" id="A0A4Z2HZZ1"/>
<feature type="region of interest" description="Disordered" evidence="1">
    <location>
        <begin position="1"/>
        <end position="32"/>
    </location>
</feature>
<organism evidence="2 3">
    <name type="scientific">Liparis tanakae</name>
    <name type="common">Tanaka's snailfish</name>
    <dbReference type="NCBI Taxonomy" id="230148"/>
    <lineage>
        <taxon>Eukaryota</taxon>
        <taxon>Metazoa</taxon>
        <taxon>Chordata</taxon>
        <taxon>Craniata</taxon>
        <taxon>Vertebrata</taxon>
        <taxon>Euteleostomi</taxon>
        <taxon>Actinopterygii</taxon>
        <taxon>Neopterygii</taxon>
        <taxon>Teleostei</taxon>
        <taxon>Neoteleostei</taxon>
        <taxon>Acanthomorphata</taxon>
        <taxon>Eupercaria</taxon>
        <taxon>Perciformes</taxon>
        <taxon>Cottioidei</taxon>
        <taxon>Cottales</taxon>
        <taxon>Liparidae</taxon>
        <taxon>Liparis</taxon>
    </lineage>
</organism>
<reference evidence="2 3" key="1">
    <citation type="submission" date="2019-03" db="EMBL/GenBank/DDBJ databases">
        <title>First draft genome of Liparis tanakae, snailfish: a comprehensive survey of snailfish specific genes.</title>
        <authorList>
            <person name="Kim W."/>
            <person name="Song I."/>
            <person name="Jeong J.-H."/>
            <person name="Kim D."/>
            <person name="Kim S."/>
            <person name="Ryu S."/>
            <person name="Song J.Y."/>
            <person name="Lee S.K."/>
        </authorList>
    </citation>
    <scope>NUCLEOTIDE SEQUENCE [LARGE SCALE GENOMIC DNA]</scope>
    <source>
        <tissue evidence="2">Muscle</tissue>
    </source>
</reference>
<dbReference type="Proteomes" id="UP000314294">
    <property type="component" value="Unassembled WGS sequence"/>
</dbReference>
<comment type="caution">
    <text evidence="2">The sequence shown here is derived from an EMBL/GenBank/DDBJ whole genome shotgun (WGS) entry which is preliminary data.</text>
</comment>
<gene>
    <name evidence="2" type="ORF">EYF80_019277</name>
</gene>
<dbReference type="EMBL" id="SRLO01000162">
    <property type="protein sequence ID" value="TNN70542.1"/>
    <property type="molecule type" value="Genomic_DNA"/>
</dbReference>
<keyword evidence="3" id="KW-1185">Reference proteome</keyword>
<evidence type="ECO:0000256" key="1">
    <source>
        <dbReference type="SAM" id="MobiDB-lite"/>
    </source>
</evidence>
<proteinExistence type="predicted"/>
<evidence type="ECO:0000313" key="2">
    <source>
        <dbReference type="EMBL" id="TNN70542.1"/>
    </source>
</evidence>
<protein>
    <submittedName>
        <fullName evidence="2">Uncharacterized protein</fullName>
    </submittedName>
</protein>
<feature type="compositionally biased region" description="Basic and acidic residues" evidence="1">
    <location>
        <begin position="23"/>
        <end position="32"/>
    </location>
</feature>